<keyword evidence="7 9" id="KW-0012">Acyltransferase</keyword>
<evidence type="ECO:0000256" key="4">
    <source>
        <dbReference type="ARBA" id="ARBA00022692"/>
    </source>
</evidence>
<dbReference type="PANTHER" id="PTHR13285:SF18">
    <property type="entry name" value="PROTEIN-CYSTEINE N-PALMITOYLTRANSFERASE RASP"/>
    <property type="match status" value="1"/>
</dbReference>
<evidence type="ECO:0000313" key="10">
    <source>
        <dbReference type="Proteomes" id="UP000187941"/>
    </source>
</evidence>
<comment type="similarity">
    <text evidence="2 7">Belongs to the membrane-bound acyltransferase family.</text>
</comment>
<feature type="transmembrane region" description="Helical" evidence="8">
    <location>
        <begin position="6"/>
        <end position="22"/>
    </location>
</feature>
<dbReference type="PIRSF" id="PIRSF500217">
    <property type="entry name" value="AlgI"/>
    <property type="match status" value="1"/>
</dbReference>
<dbReference type="InterPro" id="IPR004299">
    <property type="entry name" value="MBOAT_fam"/>
</dbReference>
<keyword evidence="3 7" id="KW-1003">Cell membrane</keyword>
<dbReference type="InterPro" id="IPR028362">
    <property type="entry name" value="AlgI"/>
</dbReference>
<keyword evidence="4 8" id="KW-0812">Transmembrane</keyword>
<dbReference type="GO" id="GO:0042121">
    <property type="term" value="P:alginic acid biosynthetic process"/>
    <property type="evidence" value="ECO:0007669"/>
    <property type="project" value="InterPro"/>
</dbReference>
<protein>
    <submittedName>
        <fullName evidence="9">Acyltransferase</fullName>
    </submittedName>
</protein>
<dbReference type="InterPro" id="IPR024194">
    <property type="entry name" value="Ac/AlaTfrase_AlgI/DltB"/>
</dbReference>
<dbReference type="KEGG" id="smon:AWR27_18745"/>
<keyword evidence="7 9" id="KW-0808">Transferase</keyword>
<name>A0A1P9X0L0_9BACT</name>
<dbReference type="STRING" id="1178516.AWR27_18745"/>
<proteinExistence type="inferred from homology"/>
<dbReference type="Proteomes" id="UP000187941">
    <property type="component" value="Chromosome"/>
</dbReference>
<feature type="transmembrane region" description="Helical" evidence="8">
    <location>
        <begin position="114"/>
        <end position="136"/>
    </location>
</feature>
<dbReference type="OrthoDB" id="9805788at2"/>
<keyword evidence="10" id="KW-1185">Reference proteome</keyword>
<feature type="transmembrane region" description="Helical" evidence="8">
    <location>
        <begin position="74"/>
        <end position="94"/>
    </location>
</feature>
<evidence type="ECO:0000256" key="6">
    <source>
        <dbReference type="ARBA" id="ARBA00023136"/>
    </source>
</evidence>
<evidence type="ECO:0000256" key="8">
    <source>
        <dbReference type="SAM" id="Phobius"/>
    </source>
</evidence>
<accession>A0A1P9X0L0</accession>
<dbReference type="PANTHER" id="PTHR13285">
    <property type="entry name" value="ACYLTRANSFERASE"/>
    <property type="match status" value="1"/>
</dbReference>
<dbReference type="PIRSF" id="PIRSF016636">
    <property type="entry name" value="AlgI_DltB"/>
    <property type="match status" value="1"/>
</dbReference>
<comment type="subcellular location">
    <subcellularLocation>
        <location evidence="1">Cell membrane</location>
        <topology evidence="1">Multi-pass membrane protein</topology>
    </subcellularLocation>
</comment>
<dbReference type="GO" id="GO:0005886">
    <property type="term" value="C:plasma membrane"/>
    <property type="evidence" value="ECO:0007669"/>
    <property type="project" value="UniProtKB-SubCell"/>
</dbReference>
<dbReference type="InterPro" id="IPR051085">
    <property type="entry name" value="MB_O-acyltransferase"/>
</dbReference>
<keyword evidence="5 8" id="KW-1133">Transmembrane helix</keyword>
<feature type="transmembrane region" description="Helical" evidence="8">
    <location>
        <begin position="366"/>
        <end position="383"/>
    </location>
</feature>
<feature type="transmembrane region" description="Helical" evidence="8">
    <location>
        <begin position="48"/>
        <end position="67"/>
    </location>
</feature>
<dbReference type="AlphaFoldDB" id="A0A1P9X0L0"/>
<dbReference type="EMBL" id="CP014263">
    <property type="protein sequence ID" value="AQG81177.1"/>
    <property type="molecule type" value="Genomic_DNA"/>
</dbReference>
<dbReference type="Pfam" id="PF03062">
    <property type="entry name" value="MBOAT"/>
    <property type="match status" value="1"/>
</dbReference>
<keyword evidence="6 7" id="KW-0472">Membrane</keyword>
<evidence type="ECO:0000256" key="7">
    <source>
        <dbReference type="PIRNR" id="PIRNR016636"/>
    </source>
</evidence>
<gene>
    <name evidence="9" type="ORF">AWR27_18745</name>
</gene>
<evidence type="ECO:0000256" key="1">
    <source>
        <dbReference type="ARBA" id="ARBA00004651"/>
    </source>
</evidence>
<organism evidence="9 10">
    <name type="scientific">Spirosoma montaniterrae</name>
    <dbReference type="NCBI Taxonomy" id="1178516"/>
    <lineage>
        <taxon>Bacteria</taxon>
        <taxon>Pseudomonadati</taxon>
        <taxon>Bacteroidota</taxon>
        <taxon>Cytophagia</taxon>
        <taxon>Cytophagales</taxon>
        <taxon>Cytophagaceae</taxon>
        <taxon>Spirosoma</taxon>
    </lineage>
</organism>
<dbReference type="GO" id="GO:0016746">
    <property type="term" value="F:acyltransferase activity"/>
    <property type="evidence" value="ECO:0007669"/>
    <property type="project" value="UniProtKB-KW"/>
</dbReference>
<feature type="transmembrane region" description="Helical" evidence="8">
    <location>
        <begin position="442"/>
        <end position="467"/>
    </location>
</feature>
<evidence type="ECO:0000313" key="9">
    <source>
        <dbReference type="EMBL" id="AQG81177.1"/>
    </source>
</evidence>
<reference evidence="9 10" key="1">
    <citation type="submission" date="2016-01" db="EMBL/GenBank/DDBJ databases">
        <authorList>
            <person name="Oliw E.H."/>
        </authorList>
    </citation>
    <scope>NUCLEOTIDE SEQUENCE [LARGE SCALE GENOMIC DNA]</scope>
    <source>
        <strain evidence="9 10">DY10</strain>
    </source>
</reference>
<feature type="transmembrane region" description="Helical" evidence="8">
    <location>
        <begin position="410"/>
        <end position="430"/>
    </location>
</feature>
<feature type="transmembrane region" description="Helical" evidence="8">
    <location>
        <begin position="246"/>
        <end position="268"/>
    </location>
</feature>
<evidence type="ECO:0000256" key="5">
    <source>
        <dbReference type="ARBA" id="ARBA00022989"/>
    </source>
</evidence>
<sequence>MLFTSFSFVVLVAVTFCFYYLPPLHRWQVPILIAASLVFYMVNQADLLWLLLLSISVNIVASYLVVYGRTDLRLFHATWGVVVNLGILCFFKYGPLLSQTFLPANSTLGETLSALPLPVGISFFTFQGISLVVDTYRNRDVPRFRSLIARNLAQHAQTVFFFKAFFPQLISGPIVKAHFFLPQISRKYWADIQWENCFRTLVVGYFLKMVVADNLKDHTMLITYPYFEGYSSLTLLGLLFGYSMQIFADFAGYSLIALGLAGLFGYTFPANFNFPYVAVSFADFWRRWHISLSSFLREYLYIPLGGNRHGVWRTYLNLMLTMVLGGLWHGAAWSYAVWGFGHGLALALERFVDQHIPLKSTRITQVIRSSVVFSYVTLLWLLFKLPDFNHVVAYCRAIVNNVGKPHDSRVLSLILLYSLGVVGYHVHYLMRSSESHYEPSTWEFVGCGILLFFIITNSGSAGTFIYFQF</sequence>
<evidence type="ECO:0000256" key="3">
    <source>
        <dbReference type="ARBA" id="ARBA00022475"/>
    </source>
</evidence>
<feature type="transmembrane region" description="Helical" evidence="8">
    <location>
        <begin position="318"/>
        <end position="345"/>
    </location>
</feature>
<evidence type="ECO:0000256" key="2">
    <source>
        <dbReference type="ARBA" id="ARBA00010323"/>
    </source>
</evidence>